<dbReference type="AlphaFoldDB" id="A0A1I5US12"/>
<dbReference type="EMBL" id="FOWR01000033">
    <property type="protein sequence ID" value="SFP97958.1"/>
    <property type="molecule type" value="Genomic_DNA"/>
</dbReference>
<name>A0A1I5US12_9GAMM</name>
<dbReference type="Proteomes" id="UP000182692">
    <property type="component" value="Unassembled WGS sequence"/>
</dbReference>
<proteinExistence type="predicted"/>
<gene>
    <name evidence="1" type="ORF">SAMN03084138_03714</name>
</gene>
<sequence length="46" mass="5071">MPHGNTTLKRGDEGFRVFILAPPLAVLPYGTSHAVHRDDESARLVQ</sequence>
<evidence type="ECO:0000313" key="2">
    <source>
        <dbReference type="Proteomes" id="UP000182692"/>
    </source>
</evidence>
<reference evidence="1 2" key="1">
    <citation type="submission" date="2016-10" db="EMBL/GenBank/DDBJ databases">
        <authorList>
            <person name="de Groot N.N."/>
        </authorList>
    </citation>
    <scope>NUCLEOTIDE SEQUENCE [LARGE SCALE GENOMIC DNA]</scope>
    <source>
        <strain evidence="1 2">DSM 15893</strain>
    </source>
</reference>
<protein>
    <submittedName>
        <fullName evidence="1">Uncharacterized protein</fullName>
    </submittedName>
</protein>
<accession>A0A1I5US12</accession>
<evidence type="ECO:0000313" key="1">
    <source>
        <dbReference type="EMBL" id="SFP97958.1"/>
    </source>
</evidence>
<organism evidence="1 2">
    <name type="scientific">Enterovibrio norvegicus DSM 15893</name>
    <dbReference type="NCBI Taxonomy" id="1121869"/>
    <lineage>
        <taxon>Bacteria</taxon>
        <taxon>Pseudomonadati</taxon>
        <taxon>Pseudomonadota</taxon>
        <taxon>Gammaproteobacteria</taxon>
        <taxon>Vibrionales</taxon>
        <taxon>Vibrionaceae</taxon>
        <taxon>Enterovibrio</taxon>
    </lineage>
</organism>